<dbReference type="GO" id="GO:0005524">
    <property type="term" value="F:ATP binding"/>
    <property type="evidence" value="ECO:0007669"/>
    <property type="project" value="UniProtKB-UniRule"/>
</dbReference>
<dbReference type="Proteomes" id="UP000324705">
    <property type="component" value="Chromosome 2B"/>
</dbReference>
<evidence type="ECO:0000256" key="3">
    <source>
        <dbReference type="ARBA" id="ARBA00022777"/>
    </source>
</evidence>
<evidence type="ECO:0000313" key="9">
    <source>
        <dbReference type="Proteomes" id="UP000324705"/>
    </source>
</evidence>
<dbReference type="SMART" id="SM00220">
    <property type="entry name" value="S_TKc"/>
    <property type="match status" value="1"/>
</dbReference>
<evidence type="ECO:0000256" key="5">
    <source>
        <dbReference type="PROSITE-ProRule" id="PRU10141"/>
    </source>
</evidence>
<keyword evidence="3" id="KW-0418">Kinase</keyword>
<dbReference type="OMA" id="ESEFHKE"/>
<evidence type="ECO:0000256" key="2">
    <source>
        <dbReference type="ARBA" id="ARBA00022741"/>
    </source>
</evidence>
<dbReference type="FunFam" id="1.10.510.10:FF:000870">
    <property type="entry name" value="OSJNBa0016N04.16-like protein"/>
    <property type="match status" value="1"/>
</dbReference>
<keyword evidence="9" id="KW-1185">Reference proteome</keyword>
<comment type="similarity">
    <text evidence="6">Belongs to the protein kinase superfamily.</text>
</comment>
<dbReference type="InterPro" id="IPR017441">
    <property type="entry name" value="Protein_kinase_ATP_BS"/>
</dbReference>
<reference evidence="8 9" key="1">
    <citation type="submission" date="2017-09" db="EMBL/GenBank/DDBJ databases">
        <authorList>
            <consortium name="International Durum Wheat Genome Sequencing Consortium (IDWGSC)"/>
            <person name="Milanesi L."/>
        </authorList>
    </citation>
    <scope>NUCLEOTIDE SEQUENCE [LARGE SCALE GENOMIC DNA]</scope>
    <source>
        <strain evidence="9">cv. Svevo</strain>
    </source>
</reference>
<evidence type="ECO:0000256" key="4">
    <source>
        <dbReference type="ARBA" id="ARBA00022840"/>
    </source>
</evidence>
<dbReference type="PROSITE" id="PS00108">
    <property type="entry name" value="PROTEIN_KINASE_ST"/>
    <property type="match status" value="1"/>
</dbReference>
<dbReference type="PANTHER" id="PTHR45707:SF69">
    <property type="entry name" value="CALCIUM-DEPENDENT LIPID-BINDING (CALB DOMAIN) PLANT PHOSPHORIBOSYLTRANSFERASE FAMILY PROTEIN"/>
    <property type="match status" value="1"/>
</dbReference>
<protein>
    <recommendedName>
        <fullName evidence="7">Protein kinase domain-containing protein</fullName>
    </recommendedName>
</protein>
<dbReference type="Gene3D" id="3.30.200.20">
    <property type="entry name" value="Phosphorylase Kinase, domain 1"/>
    <property type="match status" value="1"/>
</dbReference>
<name>A0A9R1PE81_TRITD</name>
<gene>
    <name evidence="8" type="ORF">TRITD_2Bv1G029820</name>
</gene>
<evidence type="ECO:0000256" key="1">
    <source>
        <dbReference type="ARBA" id="ARBA00022679"/>
    </source>
</evidence>
<dbReference type="InterPro" id="IPR008271">
    <property type="entry name" value="Ser/Thr_kinase_AS"/>
</dbReference>
<evidence type="ECO:0000259" key="7">
    <source>
        <dbReference type="PROSITE" id="PS50011"/>
    </source>
</evidence>
<dbReference type="FunFam" id="3.30.200.20:FF:000465">
    <property type="entry name" value="Cysteine-rich receptor-like protein kinase 6"/>
    <property type="match status" value="1"/>
</dbReference>
<dbReference type="PROSITE" id="PS50011">
    <property type="entry name" value="PROTEIN_KINASE_DOM"/>
    <property type="match status" value="1"/>
</dbReference>
<dbReference type="Gene3D" id="1.10.510.10">
    <property type="entry name" value="Transferase(Phosphotransferase) domain 1"/>
    <property type="match status" value="1"/>
</dbReference>
<dbReference type="PROSITE" id="PS00107">
    <property type="entry name" value="PROTEIN_KINASE_ATP"/>
    <property type="match status" value="1"/>
</dbReference>
<evidence type="ECO:0000256" key="6">
    <source>
        <dbReference type="RuleBase" id="RU000304"/>
    </source>
</evidence>
<dbReference type="EMBL" id="LT934114">
    <property type="protein sequence ID" value="VAH41832.1"/>
    <property type="molecule type" value="Genomic_DNA"/>
</dbReference>
<organism evidence="8 9">
    <name type="scientific">Triticum turgidum subsp. durum</name>
    <name type="common">Durum wheat</name>
    <name type="synonym">Triticum durum</name>
    <dbReference type="NCBI Taxonomy" id="4567"/>
    <lineage>
        <taxon>Eukaryota</taxon>
        <taxon>Viridiplantae</taxon>
        <taxon>Streptophyta</taxon>
        <taxon>Embryophyta</taxon>
        <taxon>Tracheophyta</taxon>
        <taxon>Spermatophyta</taxon>
        <taxon>Magnoliopsida</taxon>
        <taxon>Liliopsida</taxon>
        <taxon>Poales</taxon>
        <taxon>Poaceae</taxon>
        <taxon>BOP clade</taxon>
        <taxon>Pooideae</taxon>
        <taxon>Triticodae</taxon>
        <taxon>Triticeae</taxon>
        <taxon>Triticinae</taxon>
        <taxon>Triticum</taxon>
    </lineage>
</organism>
<dbReference type="AlphaFoldDB" id="A0A9R1PE81"/>
<dbReference type="Pfam" id="PF00069">
    <property type="entry name" value="Pkinase"/>
    <property type="match status" value="1"/>
</dbReference>
<dbReference type="InterPro" id="IPR011009">
    <property type="entry name" value="Kinase-like_dom_sf"/>
</dbReference>
<keyword evidence="1" id="KW-0808">Transferase</keyword>
<feature type="binding site" evidence="5">
    <location>
        <position position="65"/>
    </location>
    <ligand>
        <name>ATP</name>
        <dbReference type="ChEBI" id="CHEBI:30616"/>
    </ligand>
</feature>
<keyword evidence="4 5" id="KW-0067">ATP-binding</keyword>
<dbReference type="SUPFAM" id="SSF56112">
    <property type="entry name" value="Protein kinase-like (PK-like)"/>
    <property type="match status" value="1"/>
</dbReference>
<dbReference type="GO" id="GO:0004674">
    <property type="term" value="F:protein serine/threonine kinase activity"/>
    <property type="evidence" value="ECO:0007669"/>
    <property type="project" value="UniProtKB-KW"/>
</dbReference>
<keyword evidence="6" id="KW-0723">Serine/threonine-protein kinase</keyword>
<proteinExistence type="inferred from homology"/>
<accession>A0A9R1PE81</accession>
<dbReference type="InterPro" id="IPR000719">
    <property type="entry name" value="Prot_kinase_dom"/>
</dbReference>
<keyword evidence="2 5" id="KW-0547">Nucleotide-binding</keyword>
<dbReference type="Gramene" id="TRITD2Bv1G029820.2">
    <property type="protein sequence ID" value="TRITD2Bv1G029820.2"/>
    <property type="gene ID" value="TRITD2Bv1G029820"/>
</dbReference>
<sequence>MEYEISTGHNALERMLIDGSTEPMDLPLSLLEDITNCFSDDQQIGIGGFAVVYKGMVGNEPVAVKRLSRTFDMQENKFHKEVECLMRAKHKNIVRFLGYCSDTQGKIADYEGKLVMADIRNWLLCFEYVPNGSLDKYITDASHGLGWRERYQIIKGICEGLCYLHERRILHLDLKPANILIDNHMIPKIADFGLSRCLDKEQTRVFTSNLCGSMGYMAPEFYSGNISFASDIYSLGVIIVEILTGQKGYSEDDNVTESWTIQLQASDQADTQLEQVRVCTKIGIECMNLDPKKRPVARHIVDVLDKTKTTISIQKKLSSAVHHIIRRPRLLTAAGTQRRQRRVEASKCGCRAGARSCRTA</sequence>
<evidence type="ECO:0000313" key="8">
    <source>
        <dbReference type="EMBL" id="VAH41832.1"/>
    </source>
</evidence>
<feature type="domain" description="Protein kinase" evidence="7">
    <location>
        <begin position="38"/>
        <end position="311"/>
    </location>
</feature>
<dbReference type="PANTHER" id="PTHR45707">
    <property type="entry name" value="C2 CALCIUM/LIPID-BINDING PLANT PHOSPHORIBOSYLTRANSFERASE FAMILY PROTEIN"/>
    <property type="match status" value="1"/>
</dbReference>